<keyword evidence="8 16" id="KW-0675">Receptor</keyword>
<dbReference type="FunFam" id="1.20.1070.10:FF:000034">
    <property type="entry name" value="G-protein coupled receptor 1"/>
    <property type="match status" value="1"/>
</dbReference>
<dbReference type="GO" id="GO:0004930">
    <property type="term" value="F:G protein-coupled receptor activity"/>
    <property type="evidence" value="ECO:0007669"/>
    <property type="project" value="UniProtKB-KW"/>
</dbReference>
<evidence type="ECO:0000256" key="4">
    <source>
        <dbReference type="ARBA" id="ARBA00022989"/>
    </source>
</evidence>
<dbReference type="InterPro" id="IPR017452">
    <property type="entry name" value="GPCR_Rhodpsn_7TM"/>
</dbReference>
<feature type="transmembrane region" description="Helical" evidence="14">
    <location>
        <begin position="144"/>
        <end position="166"/>
    </location>
</feature>
<keyword evidence="2" id="KW-1003">Cell membrane</keyword>
<evidence type="ECO:0000313" key="17">
    <source>
        <dbReference type="Proteomes" id="UP000664940"/>
    </source>
</evidence>
<comment type="function">
    <text evidence="12">Orphan receptor; could be a chemoattractant receptor.</text>
</comment>
<evidence type="ECO:0000256" key="6">
    <source>
        <dbReference type="ARBA" id="ARBA00023136"/>
    </source>
</evidence>
<evidence type="ECO:0000256" key="2">
    <source>
        <dbReference type="ARBA" id="ARBA00022475"/>
    </source>
</evidence>
<keyword evidence="3 14" id="KW-0812">Transmembrane</keyword>
<evidence type="ECO:0000313" key="16">
    <source>
        <dbReference type="EMBL" id="KAF6130261.1"/>
    </source>
</evidence>
<dbReference type="GO" id="GO:0007204">
    <property type="term" value="P:positive regulation of cytosolic calcium ion concentration"/>
    <property type="evidence" value="ECO:0007669"/>
    <property type="project" value="TreeGrafter"/>
</dbReference>
<protein>
    <recommendedName>
        <fullName evidence="13">Probable G-protein coupled receptor 33</fullName>
    </recommendedName>
</protein>
<dbReference type="Proteomes" id="UP000664940">
    <property type="component" value="Unassembled WGS sequence"/>
</dbReference>
<dbReference type="PRINTS" id="PR00526">
    <property type="entry name" value="FMETLEUPHER"/>
</dbReference>
<accession>A0A834BM58</accession>
<feature type="domain" description="G-protein coupled receptors family 1 profile" evidence="15">
    <location>
        <begin position="46"/>
        <end position="299"/>
    </location>
</feature>
<feature type="transmembrane region" description="Helical" evidence="14">
    <location>
        <begin position="276"/>
        <end position="302"/>
    </location>
</feature>
<dbReference type="Pfam" id="PF00001">
    <property type="entry name" value="7tm_1"/>
    <property type="match status" value="1"/>
</dbReference>
<evidence type="ECO:0000256" key="9">
    <source>
        <dbReference type="ARBA" id="ARBA00023180"/>
    </source>
</evidence>
<keyword evidence="5" id="KW-0297">G-protein coupled receptor</keyword>
<evidence type="ECO:0000256" key="11">
    <source>
        <dbReference type="ARBA" id="ARBA00025736"/>
    </source>
</evidence>
<dbReference type="AlphaFoldDB" id="A0A834BM58"/>
<dbReference type="PANTHER" id="PTHR24225">
    <property type="entry name" value="CHEMOTACTIC RECEPTOR"/>
    <property type="match status" value="1"/>
</dbReference>
<dbReference type="PROSITE" id="PS50262">
    <property type="entry name" value="G_PROTEIN_RECEP_F1_2"/>
    <property type="match status" value="1"/>
</dbReference>
<name>A0A834BM58_9CHIR</name>
<feature type="transmembrane region" description="Helical" evidence="14">
    <location>
        <begin position="200"/>
        <end position="226"/>
    </location>
</feature>
<comment type="similarity">
    <text evidence="11">Belongs to the chemokine-like receptor (CMKLR) family.</text>
</comment>
<evidence type="ECO:0000256" key="10">
    <source>
        <dbReference type="ARBA" id="ARBA00023224"/>
    </source>
</evidence>
<dbReference type="PANTHER" id="PTHR24225:SF5">
    <property type="entry name" value="G-PROTEIN COUPLED RECEPTOR 33-RELATED"/>
    <property type="match status" value="1"/>
</dbReference>
<sequence length="340" mass="39154">MDLINSSDYQVNVSILVRNSIHLPAPAPKMIIVILLFTSSIIGIITNGLYLWILKFKMKKSVNTLFFFHFVLSHFISTLIVPLITIPFLQNNHWSFGTAMCKIFNSILHTGLSASVFFLSAISIDRYILTFHPVWSQLHRTPRWASSIIVGVWISAAALSMPHLVFKETYDDHKGRVTCQDNYALSTDWESKKMQTLRKWIHVACFTSKFLLSFLLPFFIITFCYVKVANQMKKRSLFKSNKPFKVMKTAIISFFVCWVPYHVYRGLLLSDNKSLLLQLTMLVAVITTSFNIVFSPTLYLFVGENFKKVIKNSILALFESTFSEDFPPERTQNLNLQAYI</sequence>
<feature type="transmembrane region" description="Helical" evidence="14">
    <location>
        <begin position="246"/>
        <end position="264"/>
    </location>
</feature>
<dbReference type="SUPFAM" id="SSF81321">
    <property type="entry name" value="Family A G protein-coupled receptor-like"/>
    <property type="match status" value="1"/>
</dbReference>
<comment type="subcellular location">
    <subcellularLocation>
        <location evidence="1">Cell membrane</location>
        <topology evidence="1">Multi-pass membrane protein</topology>
    </subcellularLocation>
</comment>
<evidence type="ECO:0000256" key="13">
    <source>
        <dbReference type="ARBA" id="ARBA00039587"/>
    </source>
</evidence>
<dbReference type="Gene3D" id="1.20.1070.10">
    <property type="entry name" value="Rhodopsin 7-helix transmembrane proteins"/>
    <property type="match status" value="1"/>
</dbReference>
<evidence type="ECO:0000256" key="8">
    <source>
        <dbReference type="ARBA" id="ARBA00023170"/>
    </source>
</evidence>
<dbReference type="GO" id="GO:0007200">
    <property type="term" value="P:phospholipase C-activating G protein-coupled receptor signaling pathway"/>
    <property type="evidence" value="ECO:0007669"/>
    <property type="project" value="TreeGrafter"/>
</dbReference>
<keyword evidence="6 14" id="KW-0472">Membrane</keyword>
<dbReference type="InterPro" id="IPR000826">
    <property type="entry name" value="Formyl_rcpt-rel"/>
</dbReference>
<evidence type="ECO:0000256" key="1">
    <source>
        <dbReference type="ARBA" id="ARBA00004651"/>
    </source>
</evidence>
<keyword evidence="9" id="KW-0325">Glycoprotein</keyword>
<comment type="caution">
    <text evidence="16">The sequence shown here is derived from an EMBL/GenBank/DDBJ whole genome shotgun (WGS) entry which is preliminary data.</text>
</comment>
<dbReference type="PRINTS" id="PR00237">
    <property type="entry name" value="GPCRRHODOPSN"/>
</dbReference>
<keyword evidence="10" id="KW-0807">Transducer</keyword>
<evidence type="ECO:0000256" key="12">
    <source>
        <dbReference type="ARBA" id="ARBA00037161"/>
    </source>
</evidence>
<proteinExistence type="inferred from homology"/>
<dbReference type="GO" id="GO:0006954">
    <property type="term" value="P:inflammatory response"/>
    <property type="evidence" value="ECO:0007669"/>
    <property type="project" value="TreeGrafter"/>
</dbReference>
<organism evidence="16 17">
    <name type="scientific">Phyllostomus discolor</name>
    <name type="common">pale spear-nosed bat</name>
    <dbReference type="NCBI Taxonomy" id="89673"/>
    <lineage>
        <taxon>Eukaryota</taxon>
        <taxon>Metazoa</taxon>
        <taxon>Chordata</taxon>
        <taxon>Craniata</taxon>
        <taxon>Vertebrata</taxon>
        <taxon>Euteleostomi</taxon>
        <taxon>Mammalia</taxon>
        <taxon>Eutheria</taxon>
        <taxon>Laurasiatheria</taxon>
        <taxon>Chiroptera</taxon>
        <taxon>Yangochiroptera</taxon>
        <taxon>Phyllostomidae</taxon>
        <taxon>Phyllostominae</taxon>
        <taxon>Phyllostomus</taxon>
    </lineage>
</organism>
<evidence type="ECO:0000256" key="5">
    <source>
        <dbReference type="ARBA" id="ARBA00023040"/>
    </source>
</evidence>
<dbReference type="EMBL" id="JABVXQ010000001">
    <property type="protein sequence ID" value="KAF6130261.1"/>
    <property type="molecule type" value="Genomic_DNA"/>
</dbReference>
<keyword evidence="4 14" id="KW-1133">Transmembrane helix</keyword>
<evidence type="ECO:0000259" key="15">
    <source>
        <dbReference type="PROSITE" id="PS50262"/>
    </source>
</evidence>
<evidence type="ECO:0000256" key="7">
    <source>
        <dbReference type="ARBA" id="ARBA00023157"/>
    </source>
</evidence>
<dbReference type="GO" id="GO:0005886">
    <property type="term" value="C:plasma membrane"/>
    <property type="evidence" value="ECO:0007669"/>
    <property type="project" value="UniProtKB-SubCell"/>
</dbReference>
<gene>
    <name evidence="16" type="ORF">HJG60_005850</name>
</gene>
<dbReference type="GO" id="GO:0004875">
    <property type="term" value="F:complement receptor activity"/>
    <property type="evidence" value="ECO:0007669"/>
    <property type="project" value="TreeGrafter"/>
</dbReference>
<reference evidence="16 17" key="1">
    <citation type="journal article" date="2020" name="Nature">
        <title>Six reference-quality genomes reveal evolution of bat adaptations.</title>
        <authorList>
            <person name="Jebb D."/>
            <person name="Huang Z."/>
            <person name="Pippel M."/>
            <person name="Hughes G.M."/>
            <person name="Lavrichenko K."/>
            <person name="Devanna P."/>
            <person name="Winkler S."/>
            <person name="Jermiin L.S."/>
            <person name="Skirmuntt E.C."/>
            <person name="Katzourakis A."/>
            <person name="Burkitt-Gray L."/>
            <person name="Ray D.A."/>
            <person name="Sullivan K.A.M."/>
            <person name="Roscito J.G."/>
            <person name="Kirilenko B.M."/>
            <person name="Davalos L.M."/>
            <person name="Corthals A.P."/>
            <person name="Power M.L."/>
            <person name="Jones G."/>
            <person name="Ransome R.D."/>
            <person name="Dechmann D.K.N."/>
            <person name="Locatelli A.G."/>
            <person name="Puechmaille S.J."/>
            <person name="Fedrigo O."/>
            <person name="Jarvis E.D."/>
            <person name="Hiller M."/>
            <person name="Vernes S.C."/>
            <person name="Myers E.W."/>
            <person name="Teeling E.C."/>
        </authorList>
    </citation>
    <scope>NUCLEOTIDE SEQUENCE [LARGE SCALE GENOMIC DNA]</scope>
    <source>
        <strain evidence="16">Bat1K_MPI-CBG_1</strain>
    </source>
</reference>
<keyword evidence="7" id="KW-1015">Disulfide bond</keyword>
<feature type="transmembrane region" description="Helical" evidence="14">
    <location>
        <begin position="106"/>
        <end position="124"/>
    </location>
</feature>
<feature type="transmembrane region" description="Helical" evidence="14">
    <location>
        <begin position="30"/>
        <end position="53"/>
    </location>
</feature>
<feature type="transmembrane region" description="Helical" evidence="14">
    <location>
        <begin position="65"/>
        <end position="86"/>
    </location>
</feature>
<evidence type="ECO:0000256" key="14">
    <source>
        <dbReference type="SAM" id="Phobius"/>
    </source>
</evidence>
<evidence type="ECO:0000256" key="3">
    <source>
        <dbReference type="ARBA" id="ARBA00022692"/>
    </source>
</evidence>
<dbReference type="InterPro" id="IPR000276">
    <property type="entry name" value="GPCR_Rhodpsn"/>
</dbReference>